<comment type="caution">
    <text evidence="1">The sequence shown here is derived from an EMBL/GenBank/DDBJ whole genome shotgun (WGS) entry which is preliminary data.</text>
</comment>
<dbReference type="EMBL" id="BARW01020925">
    <property type="protein sequence ID" value="GAI97342.1"/>
    <property type="molecule type" value="Genomic_DNA"/>
</dbReference>
<name>X1SW86_9ZZZZ</name>
<protein>
    <submittedName>
        <fullName evidence="1">Uncharacterized protein</fullName>
    </submittedName>
</protein>
<reference evidence="1" key="1">
    <citation type="journal article" date="2014" name="Front. Microbiol.">
        <title>High frequency of phylogenetically diverse reductive dehalogenase-homologous genes in deep subseafloor sedimentary metagenomes.</title>
        <authorList>
            <person name="Kawai M."/>
            <person name="Futagami T."/>
            <person name="Toyoda A."/>
            <person name="Takaki Y."/>
            <person name="Nishi S."/>
            <person name="Hori S."/>
            <person name="Arai W."/>
            <person name="Tsubouchi T."/>
            <person name="Morono Y."/>
            <person name="Uchiyama I."/>
            <person name="Ito T."/>
            <person name="Fujiyama A."/>
            <person name="Inagaki F."/>
            <person name="Takami H."/>
        </authorList>
    </citation>
    <scope>NUCLEOTIDE SEQUENCE</scope>
    <source>
        <strain evidence="1">Expedition CK06-06</strain>
    </source>
</reference>
<gene>
    <name evidence="1" type="ORF">S12H4_35257</name>
</gene>
<organism evidence="1">
    <name type="scientific">marine sediment metagenome</name>
    <dbReference type="NCBI Taxonomy" id="412755"/>
    <lineage>
        <taxon>unclassified sequences</taxon>
        <taxon>metagenomes</taxon>
        <taxon>ecological metagenomes</taxon>
    </lineage>
</organism>
<proteinExistence type="predicted"/>
<dbReference type="AlphaFoldDB" id="X1SW86"/>
<feature type="non-terminal residue" evidence="1">
    <location>
        <position position="1"/>
    </location>
</feature>
<sequence length="35" mass="3892">FVGACSQMRLVKHVAPRWVEILKNQGVDAMVLVPV</sequence>
<evidence type="ECO:0000313" key="1">
    <source>
        <dbReference type="EMBL" id="GAI97342.1"/>
    </source>
</evidence>
<accession>X1SW86</accession>